<comment type="similarity">
    <text evidence="1">Belongs to the taxilin family.</text>
</comment>
<reference evidence="4" key="2">
    <citation type="submission" date="2025-08" db="UniProtKB">
        <authorList>
            <consortium name="Ensembl"/>
        </authorList>
    </citation>
    <scope>IDENTIFICATION</scope>
</reference>
<dbReference type="InterPro" id="IPR026183">
    <property type="entry name" value="Taxilin_fam"/>
</dbReference>
<feature type="region of interest" description="Disordered" evidence="3">
    <location>
        <begin position="467"/>
        <end position="708"/>
    </location>
</feature>
<name>A0AAY4AVR0_9TELE</name>
<feature type="compositionally biased region" description="Basic and acidic residues" evidence="3">
    <location>
        <begin position="591"/>
        <end position="612"/>
    </location>
</feature>
<feature type="compositionally biased region" description="Basic and acidic residues" evidence="3">
    <location>
        <begin position="496"/>
        <end position="505"/>
    </location>
</feature>
<feature type="compositionally biased region" description="Low complexity" evidence="3">
    <location>
        <begin position="541"/>
        <end position="554"/>
    </location>
</feature>
<accession>A0AAY4AVR0</accession>
<keyword evidence="5" id="KW-1185">Reference proteome</keyword>
<dbReference type="PANTHER" id="PTHR16127:SF10">
    <property type="entry name" value="BETA-TAXILIN"/>
    <property type="match status" value="1"/>
</dbReference>
<proteinExistence type="inferred from homology"/>
<feature type="compositionally biased region" description="Acidic residues" evidence="3">
    <location>
        <begin position="61"/>
        <end position="76"/>
    </location>
</feature>
<feature type="compositionally biased region" description="Basic residues" evidence="3">
    <location>
        <begin position="691"/>
        <end position="708"/>
    </location>
</feature>
<dbReference type="Pfam" id="PF09728">
    <property type="entry name" value="Taxilin"/>
    <property type="match status" value="1"/>
</dbReference>
<reference evidence="4" key="3">
    <citation type="submission" date="2025-09" db="UniProtKB">
        <authorList>
            <consortium name="Ensembl"/>
        </authorList>
    </citation>
    <scope>IDENTIFICATION</scope>
</reference>
<evidence type="ECO:0000256" key="2">
    <source>
        <dbReference type="SAM" id="Coils"/>
    </source>
</evidence>
<evidence type="ECO:0000256" key="1">
    <source>
        <dbReference type="ARBA" id="ARBA00009550"/>
    </source>
</evidence>
<dbReference type="AlphaFoldDB" id="A0AAY4AVR0"/>
<protein>
    <recommendedName>
        <fullName evidence="6">Beta-taxilin</fullName>
    </recommendedName>
</protein>
<evidence type="ECO:0008006" key="6">
    <source>
        <dbReference type="Google" id="ProtNLM"/>
    </source>
</evidence>
<reference evidence="4 5" key="1">
    <citation type="submission" date="2020-06" db="EMBL/GenBank/DDBJ databases">
        <authorList>
            <consortium name="Wellcome Sanger Institute Data Sharing"/>
        </authorList>
    </citation>
    <scope>NUCLEOTIDE SEQUENCE [LARGE SCALE GENOMIC DNA]</scope>
</reference>
<feature type="compositionally biased region" description="Acidic residues" evidence="3">
    <location>
        <begin position="469"/>
        <end position="480"/>
    </location>
</feature>
<keyword evidence="2" id="KW-0175">Coiled coil</keyword>
<evidence type="ECO:0000256" key="3">
    <source>
        <dbReference type="SAM" id="MobiDB-lite"/>
    </source>
</evidence>
<evidence type="ECO:0000313" key="4">
    <source>
        <dbReference type="Ensembl" id="ENSDCDP00010012899.1"/>
    </source>
</evidence>
<dbReference type="Ensembl" id="ENSDCDT00010013601.1">
    <property type="protein sequence ID" value="ENSDCDP00010012899.1"/>
    <property type="gene ID" value="ENSDCDG00010005874.1"/>
</dbReference>
<dbReference type="PANTHER" id="PTHR16127">
    <property type="entry name" value="TAXILIN"/>
    <property type="match status" value="1"/>
</dbReference>
<dbReference type="GeneTree" id="ENSGT00940000157418"/>
<feature type="compositionally biased region" description="Basic and acidic residues" evidence="3">
    <location>
        <begin position="555"/>
        <end position="577"/>
    </location>
</feature>
<feature type="region of interest" description="Disordered" evidence="3">
    <location>
        <begin position="61"/>
        <end position="93"/>
    </location>
</feature>
<gene>
    <name evidence="4" type="primary">txlnba</name>
</gene>
<dbReference type="GO" id="GO:0019905">
    <property type="term" value="F:syntaxin binding"/>
    <property type="evidence" value="ECO:0007669"/>
    <property type="project" value="InterPro"/>
</dbReference>
<feature type="compositionally biased region" description="Low complexity" evidence="3">
    <location>
        <begin position="481"/>
        <end position="495"/>
    </location>
</feature>
<organism evidence="4 5">
    <name type="scientific">Denticeps clupeoides</name>
    <name type="common">denticle herring</name>
    <dbReference type="NCBI Taxonomy" id="299321"/>
    <lineage>
        <taxon>Eukaryota</taxon>
        <taxon>Metazoa</taxon>
        <taxon>Chordata</taxon>
        <taxon>Craniata</taxon>
        <taxon>Vertebrata</taxon>
        <taxon>Euteleostomi</taxon>
        <taxon>Actinopterygii</taxon>
        <taxon>Neopterygii</taxon>
        <taxon>Teleostei</taxon>
        <taxon>Clupei</taxon>
        <taxon>Clupeiformes</taxon>
        <taxon>Denticipitoidei</taxon>
        <taxon>Denticipitidae</taxon>
        <taxon>Denticeps</taxon>
    </lineage>
</organism>
<dbReference type="Proteomes" id="UP000694580">
    <property type="component" value="Chromosome 14"/>
</dbReference>
<feature type="region of interest" description="Disordered" evidence="3">
    <location>
        <begin position="1"/>
        <end position="32"/>
    </location>
</feature>
<feature type="compositionally biased region" description="Low complexity" evidence="3">
    <location>
        <begin position="673"/>
        <end position="690"/>
    </location>
</feature>
<sequence>MESNSQPLPDPSVEPNDPKLAQNGGDYTDPMEDFTQQLEDIINTYGSAAALMEEQISILETEEEKLAEEVGAEQGEEAAPAKDASPGKEQKAEKKLLKGLGKEATLMVQSLNKLSSPEEKVELLITKYAELVRAEQRQLTGLQKRHGLLERQKDQLQFENSRAILARNKLEGLCRELQRHNRTLKEESLQRSREDEMKRKEITAHFQSTLTDIQAQIEQHSQRNNKLCQDNMDLAEKLKCIIDQYERREQSLEKIFKHRDLQQKLSDAKLEEANMLLKEAEDRHKREKEYLLTQAAEWKLQAKELKQQQTVMQAQLVLYSQKFDDFQTTLAKSNEVYVTFKQEMEKMTKKMKKLEKESNVWKTRFESSNKALMDIIEERTEKAKEFELFTLKVNKLETLCRALQEERKALYKKIKEIRLPGDATQAADVEEPDMIPRNTNLSAEMERLRAEQIRLHNFAATLFASNAEEAAESSSDEEPAEAAATGEPSESQAAESKQESTKAEPAEEAEEAIKVEVPSNKSEAETTELAANSLAAKPEVEAPGETTAEAAPVPKEAKAEEQSEVLKPEAEVPREEAVLPEVSQTTPAPSEVEKPKTVEKEMEPKEAAKPEPEEPQPEAAPLPKELKSESGESDPSGADATKPEEAKSEASGPETLKEAAGQSDEAMPEATKAKAAASQATKSQAQASKPQAKKTSSKKKSQPKGAKK</sequence>
<feature type="coiled-coil region" evidence="2">
    <location>
        <begin position="167"/>
        <end position="364"/>
    </location>
</feature>
<evidence type="ECO:0000313" key="5">
    <source>
        <dbReference type="Proteomes" id="UP000694580"/>
    </source>
</evidence>